<evidence type="ECO:0000313" key="2">
    <source>
        <dbReference type="Proteomes" id="UP001396334"/>
    </source>
</evidence>
<reference evidence="1 2" key="1">
    <citation type="journal article" date="2024" name="G3 (Bethesda)">
        <title>Genome assembly of Hibiscus sabdariffa L. provides insights into metabolisms of medicinal natural products.</title>
        <authorList>
            <person name="Kim T."/>
        </authorList>
    </citation>
    <scope>NUCLEOTIDE SEQUENCE [LARGE SCALE GENOMIC DNA]</scope>
    <source>
        <strain evidence="1">TK-2024</strain>
        <tissue evidence="1">Old leaves</tissue>
    </source>
</reference>
<accession>A0ABR2NBX3</accession>
<comment type="caution">
    <text evidence="1">The sequence shown here is derived from an EMBL/GenBank/DDBJ whole genome shotgun (WGS) entry which is preliminary data.</text>
</comment>
<dbReference type="CDD" id="cd09272">
    <property type="entry name" value="RNase_HI_RT_Ty1"/>
    <property type="match status" value="1"/>
</dbReference>
<organism evidence="1 2">
    <name type="scientific">Hibiscus sabdariffa</name>
    <name type="common">roselle</name>
    <dbReference type="NCBI Taxonomy" id="183260"/>
    <lineage>
        <taxon>Eukaryota</taxon>
        <taxon>Viridiplantae</taxon>
        <taxon>Streptophyta</taxon>
        <taxon>Embryophyta</taxon>
        <taxon>Tracheophyta</taxon>
        <taxon>Spermatophyta</taxon>
        <taxon>Magnoliopsida</taxon>
        <taxon>eudicotyledons</taxon>
        <taxon>Gunneridae</taxon>
        <taxon>Pentapetalae</taxon>
        <taxon>rosids</taxon>
        <taxon>malvids</taxon>
        <taxon>Malvales</taxon>
        <taxon>Malvaceae</taxon>
        <taxon>Malvoideae</taxon>
        <taxon>Hibiscus</taxon>
    </lineage>
</organism>
<name>A0ABR2NBX3_9ROSI</name>
<evidence type="ECO:0000313" key="1">
    <source>
        <dbReference type="EMBL" id="KAK8973612.1"/>
    </source>
</evidence>
<keyword evidence="2" id="KW-1185">Reference proteome</keyword>
<dbReference type="Proteomes" id="UP001396334">
    <property type="component" value="Unassembled WGS sequence"/>
</dbReference>
<protein>
    <submittedName>
        <fullName evidence="1">Uncharacterized protein</fullName>
    </submittedName>
</protein>
<sequence>MTVALPKPPSLFCDNLSATYVCKNLIFHSRIKHLALEYFFVRDLVVAGSLLVQHIPSKAQIMDTLTKPLGRNPFFHFQSKIGVFDGSSILRGSINETR</sequence>
<gene>
    <name evidence="1" type="ORF">V6N11_044585</name>
</gene>
<dbReference type="EMBL" id="JBBPBN010000182">
    <property type="protein sequence ID" value="KAK8973612.1"/>
    <property type="molecule type" value="Genomic_DNA"/>
</dbReference>
<proteinExistence type="predicted"/>